<proteinExistence type="predicted"/>
<keyword evidence="1" id="KW-1133">Transmembrane helix</keyword>
<accession>A0AAE0DKR0</accession>
<feature type="domain" description="CorA-like transporter" evidence="2">
    <location>
        <begin position="9"/>
        <end position="60"/>
    </location>
</feature>
<dbReference type="InterPro" id="IPR058257">
    <property type="entry name" value="CorA-like_dom"/>
</dbReference>
<feature type="transmembrane region" description="Helical" evidence="1">
    <location>
        <begin position="468"/>
        <end position="490"/>
    </location>
</feature>
<dbReference type="Proteomes" id="UP001276659">
    <property type="component" value="Unassembled WGS sequence"/>
</dbReference>
<protein>
    <recommendedName>
        <fullName evidence="2">CorA-like transporter domain-containing protein</fullName>
    </recommendedName>
</protein>
<comment type="caution">
    <text evidence="3">The sequence shown here is derived from an EMBL/GenBank/DDBJ whole genome shotgun (WGS) entry which is preliminary data.</text>
</comment>
<dbReference type="Gene3D" id="1.20.58.340">
    <property type="entry name" value="Magnesium transport protein CorA, transmembrane region"/>
    <property type="match status" value="1"/>
</dbReference>
<evidence type="ECO:0000313" key="3">
    <source>
        <dbReference type="EMBL" id="KAK3173637.1"/>
    </source>
</evidence>
<keyword evidence="1" id="KW-0812">Transmembrane</keyword>
<name>A0AAE0DKR0_9LECA</name>
<gene>
    <name evidence="3" type="ORF">OEA41_006969</name>
</gene>
<evidence type="ECO:0000256" key="1">
    <source>
        <dbReference type="SAM" id="Phobius"/>
    </source>
</evidence>
<feature type="domain" description="CorA-like transporter" evidence="2">
    <location>
        <begin position="65"/>
        <end position="223"/>
    </location>
</feature>
<keyword evidence="1" id="KW-0472">Membrane</keyword>
<feature type="transmembrane region" description="Helical" evidence="1">
    <location>
        <begin position="510"/>
        <end position="534"/>
    </location>
</feature>
<dbReference type="Pfam" id="PF26616">
    <property type="entry name" value="CorA-like"/>
    <property type="match status" value="2"/>
</dbReference>
<sequence>MTTREQLATSCEAAVDYPKNLIRHNTYEHKINTYFERLNEREGRLFNNKAEAALDFWEFDVHGKDFLDFVFPFGKQQYAQDFHFSGFRHDTRLSECQENLSIPELGWSGRDLQLCYNLKSVEPSKSQSKWPWSIRQSAVYHAFDIGSSRATWIVMKGDQLMKNRIKSATGTRGLPEVSSFETVDRAFASTLATHMLLCDWSSEHWRWYINFLEEELQATTRRILSVTVKEFPSPTSEEYPSPITQHSLTQMTQMTGRLASPASEKAAARSCEVIKEKSPGVPALPPAMPTFPELPIGSADQPQAGNQPEFSFSDLQRIQFIEEKANETLLVLKANITVLTELRQHYRSLLESENWPPELGLKCKYEIDRFEKRVSHIENDLRMQQSRTETLLRLLADRKSLVIVRSSRFLSNKANSVQLYGILQHQSTEVSKLLASRAQLSADNMEEMTRDMHEIAHKTKQETISMRIITFVTLFFLPGTFISTLMSTDIVHFETPSTGKSGKIVQMGAIQLYLAISLPLMLLTLLAWYGVYWWETRKGEKERSKGAHLKLEA</sequence>
<dbReference type="EMBL" id="JASNWA010000007">
    <property type="protein sequence ID" value="KAK3173637.1"/>
    <property type="molecule type" value="Genomic_DNA"/>
</dbReference>
<evidence type="ECO:0000259" key="2">
    <source>
        <dbReference type="Pfam" id="PF26616"/>
    </source>
</evidence>
<reference evidence="3" key="1">
    <citation type="submission" date="2022-11" db="EMBL/GenBank/DDBJ databases">
        <title>Chromosomal genome sequence assembly and mating type (MAT) locus characterization of the leprose asexual lichenized fungus Lepraria neglecta (Nyl.) Erichsen.</title>
        <authorList>
            <person name="Allen J.L."/>
            <person name="Pfeffer B."/>
        </authorList>
    </citation>
    <scope>NUCLEOTIDE SEQUENCE</scope>
    <source>
        <strain evidence="3">Allen 5258</strain>
    </source>
</reference>
<evidence type="ECO:0000313" key="4">
    <source>
        <dbReference type="Proteomes" id="UP001276659"/>
    </source>
</evidence>
<dbReference type="AlphaFoldDB" id="A0AAE0DKR0"/>
<organism evidence="3 4">
    <name type="scientific">Lepraria neglecta</name>
    <dbReference type="NCBI Taxonomy" id="209136"/>
    <lineage>
        <taxon>Eukaryota</taxon>
        <taxon>Fungi</taxon>
        <taxon>Dikarya</taxon>
        <taxon>Ascomycota</taxon>
        <taxon>Pezizomycotina</taxon>
        <taxon>Lecanoromycetes</taxon>
        <taxon>OSLEUM clade</taxon>
        <taxon>Lecanoromycetidae</taxon>
        <taxon>Lecanorales</taxon>
        <taxon>Lecanorineae</taxon>
        <taxon>Stereocaulaceae</taxon>
        <taxon>Lepraria</taxon>
    </lineage>
</organism>
<keyword evidence="4" id="KW-1185">Reference proteome</keyword>